<feature type="compositionally biased region" description="Polar residues" evidence="1">
    <location>
        <begin position="163"/>
        <end position="174"/>
    </location>
</feature>
<feature type="compositionally biased region" description="Basic and acidic residues" evidence="1">
    <location>
        <begin position="152"/>
        <end position="161"/>
    </location>
</feature>
<feature type="compositionally biased region" description="Basic residues" evidence="1">
    <location>
        <begin position="176"/>
        <end position="186"/>
    </location>
</feature>
<dbReference type="EMBL" id="KK208722">
    <property type="protein sequence ID" value="EZF78620.1"/>
    <property type="molecule type" value="Genomic_DNA"/>
</dbReference>
<dbReference type="HOGENOM" id="CLU_081044_0_0_1"/>
<proteinExistence type="predicted"/>
<protein>
    <submittedName>
        <fullName evidence="2">Uncharacterized protein</fullName>
    </submittedName>
</protein>
<evidence type="ECO:0000313" key="3">
    <source>
        <dbReference type="Proteomes" id="UP000023623"/>
    </source>
</evidence>
<sequence length="213" mass="23343">MSQPVSARLVFLKASARLLSQQSPSTSAHLVTMHNSILLQDKSSRLPIKDQMEACPSCGSVRIPGVNSRVFTRTQTPPKAARSVHKSRPKEPSQGASQGQSEQKCLIYECLRCRHEVVQRIPQPARTIQRKRKSSTVAATSSSTSQEISLRATKDHAERLESGSATSKTDSENSSSKKRAKMRKQKGLLASLATQKQTKPSSSLDLLDFLQSS</sequence>
<feature type="region of interest" description="Disordered" evidence="1">
    <location>
        <begin position="69"/>
        <end position="99"/>
    </location>
</feature>
<accession>A0A022Y6W6</accession>
<gene>
    <name evidence="2" type="ORF">H105_00339</name>
</gene>
<reference evidence="2 3" key="1">
    <citation type="submission" date="2014-02" db="EMBL/GenBank/DDBJ databases">
        <title>The Genome Sequence of Trichophyton rubrum (morphotype soudanense) CBS 452.61.</title>
        <authorList>
            <consortium name="The Broad Institute Genomics Platform"/>
            <person name="Cuomo C.A."/>
            <person name="White T.C."/>
            <person name="Graser Y."/>
            <person name="Martinez-Rossi N."/>
            <person name="Heitman J."/>
            <person name="Young S.K."/>
            <person name="Zeng Q."/>
            <person name="Gargeya S."/>
            <person name="Abouelleil A."/>
            <person name="Alvarado L."/>
            <person name="Chapman S.B."/>
            <person name="Gainer-Dewar J."/>
            <person name="Goldberg J."/>
            <person name="Griggs A."/>
            <person name="Gujja S."/>
            <person name="Hansen M."/>
            <person name="Howarth C."/>
            <person name="Imamovic A."/>
            <person name="Larimer J."/>
            <person name="Martinez D."/>
            <person name="Murphy C."/>
            <person name="Pearson M.D."/>
            <person name="Persinoti G."/>
            <person name="Poon T."/>
            <person name="Priest M."/>
            <person name="Roberts A.D."/>
            <person name="Saif S."/>
            <person name="Shea T.D."/>
            <person name="Sykes S.N."/>
            <person name="Wortman J."/>
            <person name="Nusbaum C."/>
            <person name="Birren B."/>
        </authorList>
    </citation>
    <scope>NUCLEOTIDE SEQUENCE [LARGE SCALE GENOMIC DNA]</scope>
    <source>
        <strain evidence="2 3">CBS 452.61</strain>
    </source>
</reference>
<dbReference type="GO" id="GO:0006396">
    <property type="term" value="P:RNA processing"/>
    <property type="evidence" value="ECO:0007669"/>
    <property type="project" value="InterPro"/>
</dbReference>
<feature type="region of interest" description="Disordered" evidence="1">
    <location>
        <begin position="124"/>
        <end position="213"/>
    </location>
</feature>
<name>A0A022Y6W6_TRISD</name>
<feature type="compositionally biased region" description="Low complexity" evidence="1">
    <location>
        <begin position="135"/>
        <end position="145"/>
    </location>
</feature>
<feature type="compositionally biased region" description="Low complexity" evidence="1">
    <location>
        <begin position="201"/>
        <end position="213"/>
    </location>
</feature>
<dbReference type="OrthoDB" id="438080at2759"/>
<organism evidence="2 3">
    <name type="scientific">Trichophyton soudanense CBS 452.61</name>
    <dbReference type="NCBI Taxonomy" id="1215331"/>
    <lineage>
        <taxon>Eukaryota</taxon>
        <taxon>Fungi</taxon>
        <taxon>Dikarya</taxon>
        <taxon>Ascomycota</taxon>
        <taxon>Pezizomycotina</taxon>
        <taxon>Eurotiomycetes</taxon>
        <taxon>Eurotiomycetidae</taxon>
        <taxon>Onygenales</taxon>
        <taxon>Arthrodermataceae</taxon>
        <taxon>Trichophyton</taxon>
    </lineage>
</organism>
<evidence type="ECO:0000313" key="2">
    <source>
        <dbReference type="EMBL" id="EZF78620.1"/>
    </source>
</evidence>
<dbReference type="InterPro" id="IPR007175">
    <property type="entry name" value="Rpr2/Snm1/Rpp21"/>
</dbReference>
<dbReference type="AlphaFoldDB" id="A0A022Y6W6"/>
<evidence type="ECO:0000256" key="1">
    <source>
        <dbReference type="SAM" id="MobiDB-lite"/>
    </source>
</evidence>
<dbReference type="Pfam" id="PF04032">
    <property type="entry name" value="Rpr2"/>
    <property type="match status" value="1"/>
</dbReference>
<dbReference type="Proteomes" id="UP000023623">
    <property type="component" value="Unassembled WGS sequence"/>
</dbReference>
<keyword evidence="3" id="KW-1185">Reference proteome</keyword>